<sequence length="83" mass="9030">MGTSVLCEYSMYPSIPYVQTPKFMHENFVRGDGCGDDKEYGGGPDPGCSYKGFLDCDLPILDGKKDAIATSNFKNLIVSILVV</sequence>
<name>A0ACB9HGW5_9ASTR</name>
<evidence type="ECO:0000313" key="2">
    <source>
        <dbReference type="Proteomes" id="UP001056120"/>
    </source>
</evidence>
<keyword evidence="2" id="KW-1185">Reference proteome</keyword>
<proteinExistence type="predicted"/>
<comment type="caution">
    <text evidence="1">The sequence shown here is derived from an EMBL/GenBank/DDBJ whole genome shotgun (WGS) entry which is preliminary data.</text>
</comment>
<protein>
    <submittedName>
        <fullName evidence="1">Uncharacterized protein</fullName>
    </submittedName>
</protein>
<reference evidence="2" key="1">
    <citation type="journal article" date="2022" name="Mol. Ecol. Resour.">
        <title>The genomes of chicory, endive, great burdock and yacon provide insights into Asteraceae palaeo-polyploidization history and plant inulin production.</title>
        <authorList>
            <person name="Fan W."/>
            <person name="Wang S."/>
            <person name="Wang H."/>
            <person name="Wang A."/>
            <person name="Jiang F."/>
            <person name="Liu H."/>
            <person name="Zhao H."/>
            <person name="Xu D."/>
            <person name="Zhang Y."/>
        </authorList>
    </citation>
    <scope>NUCLEOTIDE SEQUENCE [LARGE SCALE GENOMIC DNA]</scope>
    <source>
        <strain evidence="2">cv. Yunnan</strain>
    </source>
</reference>
<reference evidence="1 2" key="2">
    <citation type="journal article" date="2022" name="Mol. Ecol. Resour.">
        <title>The genomes of chicory, endive, great burdock and yacon provide insights into Asteraceae paleo-polyploidization history and plant inulin production.</title>
        <authorList>
            <person name="Fan W."/>
            <person name="Wang S."/>
            <person name="Wang H."/>
            <person name="Wang A."/>
            <person name="Jiang F."/>
            <person name="Liu H."/>
            <person name="Zhao H."/>
            <person name="Xu D."/>
            <person name="Zhang Y."/>
        </authorList>
    </citation>
    <scope>NUCLEOTIDE SEQUENCE [LARGE SCALE GENOMIC DNA]</scope>
    <source>
        <strain evidence="2">cv. Yunnan</strain>
        <tissue evidence="1">Leaves</tissue>
    </source>
</reference>
<dbReference type="EMBL" id="CM042029">
    <property type="protein sequence ID" value="KAI3795144.1"/>
    <property type="molecule type" value="Genomic_DNA"/>
</dbReference>
<dbReference type="Proteomes" id="UP001056120">
    <property type="component" value="Linkage Group LG12"/>
</dbReference>
<accession>A0ACB9HGW5</accession>
<evidence type="ECO:0000313" key="1">
    <source>
        <dbReference type="EMBL" id="KAI3795144.1"/>
    </source>
</evidence>
<gene>
    <name evidence="1" type="ORF">L1987_37792</name>
</gene>
<organism evidence="1 2">
    <name type="scientific">Smallanthus sonchifolius</name>
    <dbReference type="NCBI Taxonomy" id="185202"/>
    <lineage>
        <taxon>Eukaryota</taxon>
        <taxon>Viridiplantae</taxon>
        <taxon>Streptophyta</taxon>
        <taxon>Embryophyta</taxon>
        <taxon>Tracheophyta</taxon>
        <taxon>Spermatophyta</taxon>
        <taxon>Magnoliopsida</taxon>
        <taxon>eudicotyledons</taxon>
        <taxon>Gunneridae</taxon>
        <taxon>Pentapetalae</taxon>
        <taxon>asterids</taxon>
        <taxon>campanulids</taxon>
        <taxon>Asterales</taxon>
        <taxon>Asteraceae</taxon>
        <taxon>Asteroideae</taxon>
        <taxon>Heliantheae alliance</taxon>
        <taxon>Millerieae</taxon>
        <taxon>Smallanthus</taxon>
    </lineage>
</organism>